<dbReference type="Proteomes" id="UP001460888">
    <property type="component" value="Unassembled WGS sequence"/>
</dbReference>
<dbReference type="EMBL" id="APND01000003">
    <property type="protein sequence ID" value="MES1929663.1"/>
    <property type="molecule type" value="Genomic_DNA"/>
</dbReference>
<reference evidence="1 2" key="1">
    <citation type="submission" date="2013-03" db="EMBL/GenBank/DDBJ databases">
        <title>Salinisphaera dokdonensis CL-ES53 Genome Sequencing.</title>
        <authorList>
            <person name="Li C."/>
            <person name="Lai Q."/>
            <person name="Shao Z."/>
        </authorList>
    </citation>
    <scope>NUCLEOTIDE SEQUENCE [LARGE SCALE GENOMIC DNA]</scope>
    <source>
        <strain evidence="1 2">CL-ES53</strain>
    </source>
</reference>
<dbReference type="InterPro" id="IPR052965">
    <property type="entry name" value="Pigment-catalase-like"/>
</dbReference>
<dbReference type="Pfam" id="PF13668">
    <property type="entry name" value="Ferritin_2"/>
    <property type="match status" value="1"/>
</dbReference>
<keyword evidence="2" id="KW-1185">Reference proteome</keyword>
<protein>
    <recommendedName>
        <fullName evidence="3">Ferritin-like domain-containing protein</fullName>
    </recommendedName>
</protein>
<evidence type="ECO:0000313" key="2">
    <source>
        <dbReference type="Proteomes" id="UP001460888"/>
    </source>
</evidence>
<dbReference type="PANTHER" id="PTHR31694">
    <property type="entry name" value="DESICCATION-LIKE PROTEIN"/>
    <property type="match status" value="1"/>
</dbReference>
<dbReference type="RefSeq" id="WP_353111169.1">
    <property type="nucleotide sequence ID" value="NZ_APND01000003.1"/>
</dbReference>
<gene>
    <name evidence="1" type="ORF">SADO_10414</name>
</gene>
<dbReference type="PANTHER" id="PTHR31694:SF26">
    <property type="entry name" value="OS05G0151100 PROTEIN"/>
    <property type="match status" value="1"/>
</dbReference>
<dbReference type="InterPro" id="IPR006311">
    <property type="entry name" value="TAT_signal"/>
</dbReference>
<name>A0ABV2B2P9_9GAMM</name>
<sequence>MTDKTKITENTNVWDAKTGAPVSKSRRSFLANAGMYGVGLAGSAMLGACSDSDSFAQNDDDPNTVVINGPTDQAVLNFALNLEYLEAEYYLRALTGSGLQDGDRGMNPGTVLVKDNPMVNFQTPLIERYAAEIAGDELAHVKFLRSALGSGAVAAPQINLQSSFNTAASAAGLGDSFDPFANELNFLIGAFIFEDVGVTAYKGGSPFIRNRTFLEAAAGLLSVEAYHAGLVRTVLESRGDEIFTGSTTVRDVVDRISGARDSVDGDDDLDQGIGENTTITIYGTDYPSTNIVPTDMNGLTFSRNPLQVHNIVYLTPMAVSPSEGSVPETGFFPMGTNGTLTASADNS</sequence>
<proteinExistence type="predicted"/>
<organism evidence="1 2">
    <name type="scientific">Salinisphaera dokdonensis CL-ES53</name>
    <dbReference type="NCBI Taxonomy" id="1304272"/>
    <lineage>
        <taxon>Bacteria</taxon>
        <taxon>Pseudomonadati</taxon>
        <taxon>Pseudomonadota</taxon>
        <taxon>Gammaproteobacteria</taxon>
        <taxon>Salinisphaerales</taxon>
        <taxon>Salinisphaeraceae</taxon>
        <taxon>Salinisphaera</taxon>
    </lineage>
</organism>
<dbReference type="PROSITE" id="PS51318">
    <property type="entry name" value="TAT"/>
    <property type="match status" value="1"/>
</dbReference>
<accession>A0ABV2B2P9</accession>
<evidence type="ECO:0008006" key="3">
    <source>
        <dbReference type="Google" id="ProtNLM"/>
    </source>
</evidence>
<evidence type="ECO:0000313" key="1">
    <source>
        <dbReference type="EMBL" id="MES1929663.1"/>
    </source>
</evidence>
<comment type="caution">
    <text evidence="1">The sequence shown here is derived from an EMBL/GenBank/DDBJ whole genome shotgun (WGS) entry which is preliminary data.</text>
</comment>